<dbReference type="PANTHER" id="PTHR17490">
    <property type="entry name" value="SUA5"/>
    <property type="match status" value="1"/>
</dbReference>
<dbReference type="EC" id="2.7.7.87" evidence="3"/>
<evidence type="ECO:0000313" key="14">
    <source>
        <dbReference type="Proteomes" id="UP001622370"/>
    </source>
</evidence>
<feature type="domain" description="YrdC-like" evidence="12">
    <location>
        <begin position="7"/>
        <end position="191"/>
    </location>
</feature>
<keyword evidence="7 13" id="KW-0548">Nucleotidyltransferase</keyword>
<evidence type="ECO:0000313" key="13">
    <source>
        <dbReference type="EMBL" id="MFK8294265.1"/>
    </source>
</evidence>
<accession>A0ABW8QD93</accession>
<evidence type="ECO:0000256" key="3">
    <source>
        <dbReference type="ARBA" id="ARBA00012584"/>
    </source>
</evidence>
<evidence type="ECO:0000256" key="5">
    <source>
        <dbReference type="ARBA" id="ARBA00022679"/>
    </source>
</evidence>
<dbReference type="InterPro" id="IPR006070">
    <property type="entry name" value="Sua5-like_dom"/>
</dbReference>
<proteinExistence type="inferred from homology"/>
<keyword evidence="5 13" id="KW-0808">Transferase</keyword>
<name>A0ABW8QD93_9FLAO</name>
<keyword evidence="4" id="KW-0963">Cytoplasm</keyword>
<dbReference type="PROSITE" id="PS51163">
    <property type="entry name" value="YRDC"/>
    <property type="match status" value="1"/>
</dbReference>
<dbReference type="InterPro" id="IPR017945">
    <property type="entry name" value="DHBP_synth_RibB-like_a/b_dom"/>
</dbReference>
<protein>
    <recommendedName>
        <fullName evidence="10">L-threonylcarbamoyladenylate synthase</fullName>
        <ecNumber evidence="3">2.7.7.87</ecNumber>
    </recommendedName>
    <alternativeName>
        <fullName evidence="10">L-threonylcarbamoyladenylate synthase</fullName>
    </alternativeName>
</protein>
<evidence type="ECO:0000256" key="1">
    <source>
        <dbReference type="ARBA" id="ARBA00004496"/>
    </source>
</evidence>
<evidence type="ECO:0000256" key="10">
    <source>
        <dbReference type="ARBA" id="ARBA00029774"/>
    </source>
</evidence>
<evidence type="ECO:0000256" key="4">
    <source>
        <dbReference type="ARBA" id="ARBA00022490"/>
    </source>
</evidence>
<dbReference type="RefSeq" id="WP_373309498.1">
    <property type="nucleotide sequence ID" value="NZ_BOPJ01000015.1"/>
</dbReference>
<keyword evidence="14" id="KW-1185">Reference proteome</keyword>
<evidence type="ECO:0000256" key="9">
    <source>
        <dbReference type="ARBA" id="ARBA00022840"/>
    </source>
</evidence>
<comment type="catalytic activity">
    <reaction evidence="11">
        <text>L-threonine + hydrogencarbonate + ATP = L-threonylcarbamoyladenylate + diphosphate + H2O</text>
        <dbReference type="Rhea" id="RHEA:36407"/>
        <dbReference type="ChEBI" id="CHEBI:15377"/>
        <dbReference type="ChEBI" id="CHEBI:17544"/>
        <dbReference type="ChEBI" id="CHEBI:30616"/>
        <dbReference type="ChEBI" id="CHEBI:33019"/>
        <dbReference type="ChEBI" id="CHEBI:57926"/>
        <dbReference type="ChEBI" id="CHEBI:73682"/>
        <dbReference type="EC" id="2.7.7.87"/>
    </reaction>
</comment>
<comment type="caution">
    <text evidence="13">The sequence shown here is derived from an EMBL/GenBank/DDBJ whole genome shotgun (WGS) entry which is preliminary data.</text>
</comment>
<comment type="subcellular location">
    <subcellularLocation>
        <location evidence="1">Cytoplasm</location>
    </subcellularLocation>
</comment>
<dbReference type="Proteomes" id="UP001622370">
    <property type="component" value="Unassembled WGS sequence"/>
</dbReference>
<evidence type="ECO:0000256" key="11">
    <source>
        <dbReference type="ARBA" id="ARBA00048366"/>
    </source>
</evidence>
<organism evidence="13 14">
    <name type="scientific">Capnocytophaga stomatis</name>
    <dbReference type="NCBI Taxonomy" id="1848904"/>
    <lineage>
        <taxon>Bacteria</taxon>
        <taxon>Pseudomonadati</taxon>
        <taxon>Bacteroidota</taxon>
        <taxon>Flavobacteriia</taxon>
        <taxon>Flavobacteriales</taxon>
        <taxon>Flavobacteriaceae</taxon>
        <taxon>Capnocytophaga</taxon>
    </lineage>
</organism>
<dbReference type="InterPro" id="IPR050156">
    <property type="entry name" value="TC-AMP_synthase_SUA5"/>
</dbReference>
<keyword evidence="6" id="KW-0819">tRNA processing</keyword>
<evidence type="ECO:0000256" key="2">
    <source>
        <dbReference type="ARBA" id="ARBA00007663"/>
    </source>
</evidence>
<dbReference type="NCBIfam" id="TIGR00057">
    <property type="entry name" value="L-threonylcarbamoyladenylate synthase"/>
    <property type="match status" value="1"/>
</dbReference>
<dbReference type="Gene3D" id="3.90.870.10">
    <property type="entry name" value="DHBP synthase"/>
    <property type="match status" value="1"/>
</dbReference>
<gene>
    <name evidence="13" type="ORF">ACI76L_10760</name>
</gene>
<evidence type="ECO:0000256" key="7">
    <source>
        <dbReference type="ARBA" id="ARBA00022695"/>
    </source>
</evidence>
<evidence type="ECO:0000256" key="6">
    <source>
        <dbReference type="ARBA" id="ARBA00022694"/>
    </source>
</evidence>
<evidence type="ECO:0000259" key="12">
    <source>
        <dbReference type="PROSITE" id="PS51163"/>
    </source>
</evidence>
<keyword evidence="9" id="KW-0067">ATP-binding</keyword>
<dbReference type="GO" id="GO:0061710">
    <property type="term" value="F:L-threonylcarbamoyladenylate synthase"/>
    <property type="evidence" value="ECO:0007669"/>
    <property type="project" value="UniProtKB-EC"/>
</dbReference>
<dbReference type="EMBL" id="JBJGWJ010000009">
    <property type="protein sequence ID" value="MFK8294265.1"/>
    <property type="molecule type" value="Genomic_DNA"/>
</dbReference>
<dbReference type="PANTHER" id="PTHR17490:SF16">
    <property type="entry name" value="THREONYLCARBAMOYL-AMP SYNTHASE"/>
    <property type="match status" value="1"/>
</dbReference>
<reference evidence="13 14" key="1">
    <citation type="journal article" date="2016" name="Sci. Rep.">
        <title>Whole genome sequencing identifies a novel species of the genus Capnocytophaga isolated from dog and cat bite wounds in humans.</title>
        <authorList>
            <person name="Zangenah S."/>
            <person name="Abbasi N."/>
            <person name="Andersson A.F."/>
            <person name="Bergman P."/>
        </authorList>
    </citation>
    <scope>NUCLEOTIDE SEQUENCE [LARGE SCALE GENOMIC DNA]</scope>
    <source>
        <strain evidence="13 14">W5</strain>
    </source>
</reference>
<keyword evidence="8" id="KW-0547">Nucleotide-binding</keyword>
<evidence type="ECO:0000256" key="8">
    <source>
        <dbReference type="ARBA" id="ARBA00022741"/>
    </source>
</evidence>
<dbReference type="SUPFAM" id="SSF55821">
    <property type="entry name" value="YrdC/RibB"/>
    <property type="match status" value="1"/>
</dbReference>
<dbReference type="Pfam" id="PF01300">
    <property type="entry name" value="Sua5_yciO_yrdC"/>
    <property type="match status" value="1"/>
</dbReference>
<sequence length="191" mass="21706">MIYNFMDIDIKKSTETLINEGVILYPTDTVWGLGCDATNVTAVSKIFEIKKRNESKSLIILVNSVEMLQKYTTETPNFVLNFLKTIQNPTTIIYSNPKNLAKNVISSENTVAIRLIQDEFCQKLIKNFGKPIVSTSANISGEPAPQIFSDVSSYIIENCDYVVEHRQNDTEKRNPSRLVRFDSEGNIEFLR</sequence>
<comment type="similarity">
    <text evidence="2">Belongs to the SUA5 family.</text>
</comment>